<evidence type="ECO:0000256" key="1">
    <source>
        <dbReference type="SAM" id="Phobius"/>
    </source>
</evidence>
<gene>
    <name evidence="2" type="ORF">OU415_03585</name>
</gene>
<dbReference type="EMBL" id="JAQGLA010000003">
    <property type="protein sequence ID" value="MDA3624505.1"/>
    <property type="molecule type" value="Genomic_DNA"/>
</dbReference>
<feature type="transmembrane region" description="Helical" evidence="1">
    <location>
        <begin position="23"/>
        <end position="44"/>
    </location>
</feature>
<proteinExistence type="predicted"/>
<evidence type="ECO:0000313" key="2">
    <source>
        <dbReference type="EMBL" id="MDA3624505.1"/>
    </source>
</evidence>
<keyword evidence="1" id="KW-0472">Membrane</keyword>
<feature type="transmembrane region" description="Helical" evidence="1">
    <location>
        <begin position="80"/>
        <end position="105"/>
    </location>
</feature>
<protein>
    <submittedName>
        <fullName evidence="2">DUF6223 family protein</fullName>
    </submittedName>
</protein>
<comment type="caution">
    <text evidence="2">The sequence shown here is derived from an EMBL/GenBank/DDBJ whole genome shotgun (WGS) entry which is preliminary data.</text>
</comment>
<dbReference type="InterPro" id="IPR045770">
    <property type="entry name" value="DUF6223"/>
</dbReference>
<sequence length="112" mass="10954">MSLHLLADTAQQVSAYTMTPGRFWSAIAALVGLGGAVIGGLALVRPTKRTGTGAAALAAGLSSMVVGGFVVASAEGGPGTGYGIVGGYLDLVVGLVAAVLGWLALARSRRAA</sequence>
<dbReference type="RefSeq" id="WP_270947065.1">
    <property type="nucleotide sequence ID" value="NZ_JAQGLA010000003.1"/>
</dbReference>
<keyword evidence="1" id="KW-0812">Transmembrane</keyword>
<keyword evidence="1" id="KW-1133">Transmembrane helix</keyword>
<keyword evidence="3" id="KW-1185">Reference proteome</keyword>
<organism evidence="2 3">
    <name type="scientific">Saccharopolyspora oryzae</name>
    <dbReference type="NCBI Taxonomy" id="2997343"/>
    <lineage>
        <taxon>Bacteria</taxon>
        <taxon>Bacillati</taxon>
        <taxon>Actinomycetota</taxon>
        <taxon>Actinomycetes</taxon>
        <taxon>Pseudonocardiales</taxon>
        <taxon>Pseudonocardiaceae</taxon>
        <taxon>Saccharopolyspora</taxon>
    </lineage>
</organism>
<dbReference type="Proteomes" id="UP001210380">
    <property type="component" value="Unassembled WGS sequence"/>
</dbReference>
<feature type="transmembrane region" description="Helical" evidence="1">
    <location>
        <begin position="56"/>
        <end position="74"/>
    </location>
</feature>
<reference evidence="2 3" key="1">
    <citation type="submission" date="2022-11" db="EMBL/GenBank/DDBJ databases">
        <title>Draft genome sequence of Saccharopolyspora sp. WRP15-2 isolated from rhizosphere soils of wild rice in Thailand.</title>
        <authorList>
            <person name="Duangmal K."/>
            <person name="Kammanee S."/>
            <person name="Muangham S."/>
        </authorList>
    </citation>
    <scope>NUCLEOTIDE SEQUENCE [LARGE SCALE GENOMIC DNA]</scope>
    <source>
        <strain evidence="2 3">WRP15-2</strain>
    </source>
</reference>
<accession>A0ABT4US14</accession>
<dbReference type="Pfam" id="PF19733">
    <property type="entry name" value="DUF6223"/>
    <property type="match status" value="1"/>
</dbReference>
<name>A0ABT4US14_9PSEU</name>
<evidence type="ECO:0000313" key="3">
    <source>
        <dbReference type="Proteomes" id="UP001210380"/>
    </source>
</evidence>